<evidence type="ECO:0000259" key="7">
    <source>
        <dbReference type="SMART" id="SM01204"/>
    </source>
</evidence>
<evidence type="ECO:0000256" key="4">
    <source>
        <dbReference type="ARBA" id="ARBA00022989"/>
    </source>
</evidence>
<evidence type="ECO:0000256" key="3">
    <source>
        <dbReference type="ARBA" id="ARBA00022692"/>
    </source>
</evidence>
<dbReference type="AlphaFoldDB" id="A0A0M2R2J9"/>
<dbReference type="OrthoDB" id="9770435at2"/>
<feature type="domain" description="FIST" evidence="6">
    <location>
        <begin position="37"/>
        <end position="238"/>
    </location>
</feature>
<evidence type="ECO:0000313" key="8">
    <source>
        <dbReference type="EMBL" id="KKJ76117.1"/>
    </source>
</evidence>
<dbReference type="SMART" id="SM00897">
    <property type="entry name" value="FIST"/>
    <property type="match status" value="1"/>
</dbReference>
<evidence type="ECO:0000256" key="2">
    <source>
        <dbReference type="ARBA" id="ARBA00022475"/>
    </source>
</evidence>
<dbReference type="EMBL" id="LANI01000022">
    <property type="protein sequence ID" value="KKJ76117.1"/>
    <property type="molecule type" value="Genomic_DNA"/>
</dbReference>
<reference evidence="8 9" key="1">
    <citation type="submission" date="2015-03" db="EMBL/GenBank/DDBJ databases">
        <title>Genome sequence of Kiloniella sp. P1-1, isolated from the gut microflora of Pacific white shrimp, Penaeus vannamei.</title>
        <authorList>
            <person name="Shao Z."/>
            <person name="Wang L."/>
            <person name="Li X."/>
        </authorList>
    </citation>
    <scope>NUCLEOTIDE SEQUENCE [LARGE SCALE GENOMIC DNA]</scope>
    <source>
        <strain evidence="8 9">P1-1</strain>
    </source>
</reference>
<accession>A0A0M2R2J9</accession>
<dbReference type="RefSeq" id="WP_046508826.1">
    <property type="nucleotide sequence ID" value="NZ_LANI01000022.1"/>
</dbReference>
<keyword evidence="2" id="KW-1003">Cell membrane</keyword>
<gene>
    <name evidence="8" type="ORF">WH95_15290</name>
</gene>
<keyword evidence="5" id="KW-0472">Membrane</keyword>
<dbReference type="InterPro" id="IPR013702">
    <property type="entry name" value="FIST_domain_N"/>
</dbReference>
<sequence length="392" mass="42519">MNTVRADPRFKAAFSSSPDWAKACAEILNGMGDLPTQANLGFIYATDVFADDLSSILTFLKTKTGLENWTGTVGIGVGANAANQLGRFSAVELYDEPGLCVMIGSFPSGTFQVFESGQAEMDEGIKLVVTGEGVESWLEQNSAYLGLIHGDPRHYDLPLQISSLSAGLETYLVGGLASSRGELPQIANHVTDCPLSGVFFNDSIPAITGLTQGCTPIGPKRMITSADEQKIYTIDGRPALDVLKEDIGELLSRDLSKIGGYIFVGFPVEGSDSDDYLVRNLMSIDTSDGSLNITEEVMAGQPIFFCRRDNEAARKDLNRLLDDIRARLPRPPKAGLYYSCLGRGQVLFGPNSEELNVLRQEFGDMPLVGFYANGEVSHDRLYGYTGVLTLFY</sequence>
<evidence type="ECO:0000256" key="1">
    <source>
        <dbReference type="ARBA" id="ARBA00004651"/>
    </source>
</evidence>
<dbReference type="InterPro" id="IPR019494">
    <property type="entry name" value="FIST_C"/>
</dbReference>
<evidence type="ECO:0000256" key="5">
    <source>
        <dbReference type="ARBA" id="ARBA00023136"/>
    </source>
</evidence>
<evidence type="ECO:0008006" key="10">
    <source>
        <dbReference type="Google" id="ProtNLM"/>
    </source>
</evidence>
<comment type="subcellular location">
    <subcellularLocation>
        <location evidence="1">Cell membrane</location>
        <topology evidence="1">Multi-pass membrane protein</topology>
    </subcellularLocation>
</comment>
<feature type="domain" description="FIST C-domain" evidence="7">
    <location>
        <begin position="239"/>
        <end position="379"/>
    </location>
</feature>
<keyword evidence="3" id="KW-0812">Transmembrane</keyword>
<name>A0A0M2R2J9_9PROT</name>
<keyword evidence="4" id="KW-1133">Transmembrane helix</keyword>
<dbReference type="Pfam" id="PF10442">
    <property type="entry name" value="FIST_C"/>
    <property type="match status" value="1"/>
</dbReference>
<protein>
    <recommendedName>
        <fullName evidence="10">Histidine kinase</fullName>
    </recommendedName>
</protein>
<evidence type="ECO:0000313" key="9">
    <source>
        <dbReference type="Proteomes" id="UP000034491"/>
    </source>
</evidence>
<dbReference type="STRING" id="1549748.WH95_15290"/>
<dbReference type="Pfam" id="PF08495">
    <property type="entry name" value="FIST"/>
    <property type="match status" value="1"/>
</dbReference>
<dbReference type="GO" id="GO:0005886">
    <property type="term" value="C:plasma membrane"/>
    <property type="evidence" value="ECO:0007669"/>
    <property type="project" value="UniProtKB-SubCell"/>
</dbReference>
<comment type="caution">
    <text evidence="8">The sequence shown here is derived from an EMBL/GenBank/DDBJ whole genome shotgun (WGS) entry which is preliminary data.</text>
</comment>
<proteinExistence type="predicted"/>
<organism evidence="8 9">
    <name type="scientific">Kiloniella litopenaei</name>
    <dbReference type="NCBI Taxonomy" id="1549748"/>
    <lineage>
        <taxon>Bacteria</taxon>
        <taxon>Pseudomonadati</taxon>
        <taxon>Pseudomonadota</taxon>
        <taxon>Alphaproteobacteria</taxon>
        <taxon>Rhodospirillales</taxon>
        <taxon>Kiloniellaceae</taxon>
        <taxon>Kiloniella</taxon>
    </lineage>
</organism>
<dbReference type="Proteomes" id="UP000034491">
    <property type="component" value="Unassembled WGS sequence"/>
</dbReference>
<dbReference type="PATRIC" id="fig|1549748.8.peg.1816"/>
<dbReference type="PIRSF" id="PIRSF018953">
    <property type="entry name" value="UCP018953"/>
    <property type="match status" value="1"/>
</dbReference>
<dbReference type="InterPro" id="IPR016741">
    <property type="entry name" value="UCP018953"/>
</dbReference>
<keyword evidence="9" id="KW-1185">Reference proteome</keyword>
<evidence type="ECO:0000259" key="6">
    <source>
        <dbReference type="SMART" id="SM00897"/>
    </source>
</evidence>
<dbReference type="SMART" id="SM01204">
    <property type="entry name" value="FIST_C"/>
    <property type="match status" value="1"/>
</dbReference>